<feature type="domain" description="MHD" evidence="13">
    <location>
        <begin position="255"/>
        <end position="498"/>
    </location>
</feature>
<dbReference type="CDD" id="cd14830">
    <property type="entry name" value="Delta_COP_N"/>
    <property type="match status" value="1"/>
</dbReference>
<dbReference type="InterPro" id="IPR028565">
    <property type="entry name" value="MHD"/>
</dbReference>
<keyword evidence="8 10" id="KW-0472">Membrane</keyword>
<keyword evidence="3 10" id="KW-0813">Transport</keyword>
<name>A0A9W8DJL9_9FUNG</name>
<feature type="compositionally biased region" description="Basic and acidic residues" evidence="12">
    <location>
        <begin position="123"/>
        <end position="154"/>
    </location>
</feature>
<evidence type="ECO:0000256" key="2">
    <source>
        <dbReference type="ARBA" id="ARBA00011775"/>
    </source>
</evidence>
<evidence type="ECO:0000256" key="4">
    <source>
        <dbReference type="ARBA" id="ARBA00022490"/>
    </source>
</evidence>
<keyword evidence="4 10" id="KW-0963">Cytoplasm</keyword>
<dbReference type="AlphaFoldDB" id="A0A9W8DJL9"/>
<dbReference type="EMBL" id="JANBPT010000824">
    <property type="protein sequence ID" value="KAJ1912543.1"/>
    <property type="molecule type" value="Genomic_DNA"/>
</dbReference>
<proteinExistence type="inferred from homology"/>
<evidence type="ECO:0000256" key="6">
    <source>
        <dbReference type="ARBA" id="ARBA00022927"/>
    </source>
</evidence>
<comment type="subcellular location">
    <subcellularLocation>
        <location evidence="10 11">Cytoplasm</location>
    </subcellularLocation>
    <subcellularLocation>
        <location evidence="10 11">Cytoplasmic vesicle</location>
        <location evidence="10 11">COPI-coated vesicle membrane</location>
        <topology evidence="10 11">Peripheral membrane protein</topology>
        <orientation evidence="10 11">Cytoplasmic side</orientation>
    </subcellularLocation>
    <subcellularLocation>
        <location evidence="10 11">Golgi apparatus membrane</location>
        <topology evidence="10 11">Peripheral membrane protein</topology>
        <orientation evidence="10 11">Cytoplasmic side</orientation>
    </subcellularLocation>
</comment>
<dbReference type="FunFam" id="2.60.40.1170:FF:000007">
    <property type="entry name" value="Coatomer subunit delta"/>
    <property type="match status" value="1"/>
</dbReference>
<dbReference type="InterPro" id="IPR011012">
    <property type="entry name" value="Longin-like_dom_sf"/>
</dbReference>
<comment type="caution">
    <text evidence="14">The sequence shown here is derived from an EMBL/GenBank/DDBJ whole genome shotgun (WGS) entry which is preliminary data.</text>
</comment>
<dbReference type="GO" id="GO:0006890">
    <property type="term" value="P:retrograde vesicle-mediated transport, Golgi to endoplasmic reticulum"/>
    <property type="evidence" value="ECO:0007669"/>
    <property type="project" value="UniProtKB-UniRule"/>
</dbReference>
<dbReference type="Gene3D" id="2.60.40.1170">
    <property type="entry name" value="Mu homology domain, subdomain B"/>
    <property type="match status" value="2"/>
</dbReference>
<dbReference type="Pfam" id="PF00928">
    <property type="entry name" value="Adap_comp_sub"/>
    <property type="match status" value="1"/>
</dbReference>
<dbReference type="Proteomes" id="UP001150569">
    <property type="component" value="Unassembled WGS sequence"/>
</dbReference>
<keyword evidence="7 10" id="KW-0333">Golgi apparatus</keyword>
<evidence type="ECO:0000256" key="3">
    <source>
        <dbReference type="ARBA" id="ARBA00022448"/>
    </source>
</evidence>
<evidence type="ECO:0000313" key="14">
    <source>
        <dbReference type="EMBL" id="KAJ1912543.1"/>
    </source>
</evidence>
<dbReference type="GO" id="GO:0015031">
    <property type="term" value="P:protein transport"/>
    <property type="evidence" value="ECO:0007669"/>
    <property type="project" value="UniProtKB-KW"/>
</dbReference>
<dbReference type="Gene3D" id="3.30.450.60">
    <property type="match status" value="1"/>
</dbReference>
<feature type="region of interest" description="Disordered" evidence="12">
    <location>
        <begin position="123"/>
        <end position="168"/>
    </location>
</feature>
<dbReference type="CDD" id="cd09254">
    <property type="entry name" value="AP_delta-COPI_MHD"/>
    <property type="match status" value="1"/>
</dbReference>
<dbReference type="PROSITE" id="PS51072">
    <property type="entry name" value="MHD"/>
    <property type="match status" value="1"/>
</dbReference>
<dbReference type="OrthoDB" id="10266042at2759"/>
<evidence type="ECO:0000259" key="13">
    <source>
        <dbReference type="PROSITE" id="PS51072"/>
    </source>
</evidence>
<evidence type="ECO:0000256" key="9">
    <source>
        <dbReference type="ARBA" id="ARBA00023329"/>
    </source>
</evidence>
<feature type="region of interest" description="Disordered" evidence="12">
    <location>
        <begin position="198"/>
        <end position="223"/>
    </location>
</feature>
<gene>
    <name evidence="14" type="primary">RET2_2</name>
    <name evidence="14" type="ORF">IWQ60_009615</name>
</gene>
<evidence type="ECO:0000256" key="7">
    <source>
        <dbReference type="ARBA" id="ARBA00023034"/>
    </source>
</evidence>
<accession>A0A9W8DJL9</accession>
<evidence type="ECO:0000256" key="8">
    <source>
        <dbReference type="ARBA" id="ARBA00023136"/>
    </source>
</evidence>
<evidence type="ECO:0000256" key="11">
    <source>
        <dbReference type="RuleBase" id="RU366052"/>
    </source>
</evidence>
<keyword evidence="6 10" id="KW-0653">Protein transport</keyword>
<comment type="function">
    <text evidence="10">The coatomer is a cytosolic protein complex that binds to dilysine motifs and reversibly associates with Golgi non-clathrin-coated vesicles, which further mediate biosynthetic protein transport from the ER, via the Golgi up to the trans Golgi network. Coatomer complex is required for budding from Golgi membranes, and is essential for the retrograde Golgi-to-ER transport of dilysine-tagged proteins.</text>
</comment>
<organism evidence="14 15">
    <name type="scientific">Tieghemiomyces parasiticus</name>
    <dbReference type="NCBI Taxonomy" id="78921"/>
    <lineage>
        <taxon>Eukaryota</taxon>
        <taxon>Fungi</taxon>
        <taxon>Fungi incertae sedis</taxon>
        <taxon>Zoopagomycota</taxon>
        <taxon>Kickxellomycotina</taxon>
        <taxon>Dimargaritomycetes</taxon>
        <taxon>Dimargaritales</taxon>
        <taxon>Dimargaritaceae</taxon>
        <taxon>Tieghemiomyces</taxon>
    </lineage>
</organism>
<dbReference type="GO" id="GO:0000139">
    <property type="term" value="C:Golgi membrane"/>
    <property type="evidence" value="ECO:0007669"/>
    <property type="project" value="UniProtKB-SubCell"/>
</dbReference>
<dbReference type="GO" id="GO:0051645">
    <property type="term" value="P:Golgi localization"/>
    <property type="evidence" value="ECO:0007669"/>
    <property type="project" value="TreeGrafter"/>
</dbReference>
<dbReference type="GO" id="GO:0030126">
    <property type="term" value="C:COPI vesicle coat"/>
    <property type="evidence" value="ECO:0007669"/>
    <property type="project" value="UniProtKB-UniRule"/>
</dbReference>
<evidence type="ECO:0000256" key="10">
    <source>
        <dbReference type="RuleBase" id="RU364018"/>
    </source>
</evidence>
<dbReference type="PANTHER" id="PTHR10121">
    <property type="entry name" value="COATOMER SUBUNIT DELTA"/>
    <property type="match status" value="1"/>
</dbReference>
<sequence length="498" mass="55332">MPRSRIEGLLTSFPKLMPAGQQHTTIDTETIRYVYQPMDTLYMVLITNRQSNIVQDIDTLHLFARAATDVCGGGSLHEFAVLEHCFELLCVFDEIVNLGLRENVNLAQLKTIMEMESQEEKIQEAISKNKEKEAKEELKRRAKQFEQQRKEASRRGTGSGSGSGSFKSSLGSFTNSVKNAYSPVEPTISTFDNDAVQASLKPSSSKPALQGRGMKLGGKKDRSASTLFGQDTELAQELDTKLNLEAETSQPDVYREDVHIEVEERISAVVNRDGGVEALEVKGELTLVVADEDKGQLQLRIDLGDESNMQIKTHPHIDKKRFQGEHVLALKDASRSFPVNQPVGLFKWRFVSQDDASLPLSINCWPTVLGDGRTEVNIEYELESEDLELKGVTISIPLPADGPARPVIGNVDGDYTINTRTQTLEWQFPIIDRSNKSGSLEFTLETDDIEGFFPVSVAFVAHMPFCDVSITEALRQSSGEPVVFSKAVTLVTDDYRIV</sequence>
<comment type="subunit">
    <text evidence="2 10">Oligomeric complex that consists of at least the alpha, beta, beta', gamma, delta, epsilon and zeta subunits.</text>
</comment>
<evidence type="ECO:0000256" key="5">
    <source>
        <dbReference type="ARBA" id="ARBA00022892"/>
    </source>
</evidence>
<keyword evidence="5 10" id="KW-0931">ER-Golgi transport</keyword>
<dbReference type="SUPFAM" id="SSF49447">
    <property type="entry name" value="Second domain of Mu2 adaptin subunit (ap50) of ap2 adaptor"/>
    <property type="match status" value="1"/>
</dbReference>
<dbReference type="FunFam" id="3.30.450.60:FF:000003">
    <property type="entry name" value="Coatomer subunit delta"/>
    <property type="match status" value="1"/>
</dbReference>
<keyword evidence="9 10" id="KW-0968">Cytoplasmic vesicle</keyword>
<evidence type="ECO:0000313" key="15">
    <source>
        <dbReference type="Proteomes" id="UP001150569"/>
    </source>
</evidence>
<keyword evidence="15" id="KW-1185">Reference proteome</keyword>
<dbReference type="InterPro" id="IPR036168">
    <property type="entry name" value="AP2_Mu_C_sf"/>
</dbReference>
<dbReference type="GO" id="GO:0006888">
    <property type="term" value="P:endoplasmic reticulum to Golgi vesicle-mediated transport"/>
    <property type="evidence" value="ECO:0007669"/>
    <property type="project" value="TreeGrafter"/>
</dbReference>
<dbReference type="SUPFAM" id="SSF64356">
    <property type="entry name" value="SNARE-like"/>
    <property type="match status" value="1"/>
</dbReference>
<dbReference type="InterPro" id="IPR027059">
    <property type="entry name" value="Coatomer_dsu"/>
</dbReference>
<comment type="similarity">
    <text evidence="1 10">Belongs to the adaptor complexes medium subunit family. Delta-COP subfamily.</text>
</comment>
<evidence type="ECO:0000256" key="1">
    <source>
        <dbReference type="ARBA" id="ARBA00010516"/>
    </source>
</evidence>
<evidence type="ECO:0000256" key="12">
    <source>
        <dbReference type="SAM" id="MobiDB-lite"/>
    </source>
</evidence>
<protein>
    <recommendedName>
        <fullName evidence="10">Coatomer subunit delta</fullName>
    </recommendedName>
</protein>
<dbReference type="PANTHER" id="PTHR10121:SF0">
    <property type="entry name" value="COATOMER SUBUNIT DELTA"/>
    <property type="match status" value="1"/>
</dbReference>
<reference evidence="14" key="1">
    <citation type="submission" date="2022-07" db="EMBL/GenBank/DDBJ databases">
        <title>Phylogenomic reconstructions and comparative analyses of Kickxellomycotina fungi.</title>
        <authorList>
            <person name="Reynolds N.K."/>
            <person name="Stajich J.E."/>
            <person name="Barry K."/>
            <person name="Grigoriev I.V."/>
            <person name="Crous P."/>
            <person name="Smith M.E."/>
        </authorList>
    </citation>
    <scope>NUCLEOTIDE SEQUENCE</scope>
    <source>
        <strain evidence="14">RSA 861</strain>
    </source>
</reference>